<dbReference type="Proteomes" id="UP000198683">
    <property type="component" value="Unassembled WGS sequence"/>
</dbReference>
<dbReference type="InterPro" id="IPR045677">
    <property type="entry name" value="DUF6197"/>
</dbReference>
<reference evidence="1 2" key="1">
    <citation type="submission" date="2016-10" db="EMBL/GenBank/DDBJ databases">
        <authorList>
            <person name="de Groot N.N."/>
        </authorList>
    </citation>
    <scope>NUCLEOTIDE SEQUENCE [LARGE SCALE GENOMIC DNA]</scope>
    <source>
        <strain evidence="1 2">CGMCC 4.5681</strain>
    </source>
</reference>
<organism evidence="1 2">
    <name type="scientific">Nonomuraea maritima</name>
    <dbReference type="NCBI Taxonomy" id="683260"/>
    <lineage>
        <taxon>Bacteria</taxon>
        <taxon>Bacillati</taxon>
        <taxon>Actinomycetota</taxon>
        <taxon>Actinomycetes</taxon>
        <taxon>Streptosporangiales</taxon>
        <taxon>Streptosporangiaceae</taxon>
        <taxon>Nonomuraea</taxon>
    </lineage>
</organism>
<dbReference type="Pfam" id="PF19698">
    <property type="entry name" value="DUF6197"/>
    <property type="match status" value="1"/>
</dbReference>
<gene>
    <name evidence="1" type="ORF">SAMN05421874_12874</name>
</gene>
<dbReference type="RefSeq" id="WP_090772105.1">
    <property type="nucleotide sequence ID" value="NZ_FNFB01000028.1"/>
</dbReference>
<keyword evidence="2" id="KW-1185">Reference proteome</keyword>
<dbReference type="OrthoDB" id="9840269at2"/>
<dbReference type="EMBL" id="FNFB01000028">
    <property type="protein sequence ID" value="SDL74652.1"/>
    <property type="molecule type" value="Genomic_DNA"/>
</dbReference>
<dbReference type="AlphaFoldDB" id="A0A1G9MK43"/>
<sequence length="121" mass="12645">MTTLTVPGTAAVRAGAADMLRTGGWIQGRYYSESPTTPGFDLVGAISLAAGLPVTELACVKPSSTDPGYLARWDVAQQVCAEIAAVLGRPKDEASPPRWLAFWNDRATLVDVLGALEGQAA</sequence>
<name>A0A1G9MK43_9ACTN</name>
<accession>A0A1G9MK43</accession>
<dbReference type="STRING" id="683260.SAMN05421874_12874"/>
<evidence type="ECO:0000313" key="2">
    <source>
        <dbReference type="Proteomes" id="UP000198683"/>
    </source>
</evidence>
<evidence type="ECO:0000313" key="1">
    <source>
        <dbReference type="EMBL" id="SDL74652.1"/>
    </source>
</evidence>
<proteinExistence type="predicted"/>
<protein>
    <submittedName>
        <fullName evidence="1">Uncharacterized protein</fullName>
    </submittedName>
</protein>